<dbReference type="SUPFAM" id="SSF56634">
    <property type="entry name" value="Heme-dependent catalase-like"/>
    <property type="match status" value="1"/>
</dbReference>
<evidence type="ECO:0000313" key="2">
    <source>
        <dbReference type="EMBL" id="MFI6502052.1"/>
    </source>
</evidence>
<dbReference type="CDD" id="cd08152">
    <property type="entry name" value="y4iL_like"/>
    <property type="match status" value="1"/>
</dbReference>
<name>A0ABW7Z271_9ACTN</name>
<sequence length="378" mass="42273">MRPIRYSPDVEPPEPGFEESQQEVIDIITEFERNSVRAEGEDRAVRFAHAKAYGLVRGTFEILDGAPEEYAQGIYARPGVHDCVVRYSNGLSHLGADRALGHVVGMAIKVFGVEGETTLPDERQSGTMDFNLINGPIFFCNTARHYRFLAKAFIDLPKYRAGGKRGARQLYYDWVTGYGALEPEDWAWDELGALLRLGLQARWQNLLLSPFWSMGAVRHGDYIAKLRVRPTEASAAAVVVRDLDPAAQDEVFRPALVDELAGHGAEFDFQVQLCTSLDEMPIDDLTVEWPEALSPFVTVARMRFPRQDVGGADNLAAADGVSFTPWRCPAEHVPIGALQRIRKEVYRRSSIERHDLNGQVRQEPRAVSDLFPSSEKEG</sequence>
<gene>
    <name evidence="2" type="ORF">ACIBG2_32055</name>
</gene>
<dbReference type="Proteomes" id="UP001612741">
    <property type="component" value="Unassembled WGS sequence"/>
</dbReference>
<evidence type="ECO:0000313" key="3">
    <source>
        <dbReference type="Proteomes" id="UP001612741"/>
    </source>
</evidence>
<comment type="caution">
    <text evidence="2">The sequence shown here is derived from an EMBL/GenBank/DDBJ whole genome shotgun (WGS) entry which is preliminary data.</text>
</comment>
<reference evidence="2 3" key="1">
    <citation type="submission" date="2024-10" db="EMBL/GenBank/DDBJ databases">
        <title>The Natural Products Discovery Center: Release of the First 8490 Sequenced Strains for Exploring Actinobacteria Biosynthetic Diversity.</title>
        <authorList>
            <person name="Kalkreuter E."/>
            <person name="Kautsar S.A."/>
            <person name="Yang D."/>
            <person name="Bader C.D."/>
            <person name="Teijaro C.N."/>
            <person name="Fluegel L."/>
            <person name="Davis C.M."/>
            <person name="Simpson J.R."/>
            <person name="Lauterbach L."/>
            <person name="Steele A.D."/>
            <person name="Gui C."/>
            <person name="Meng S."/>
            <person name="Li G."/>
            <person name="Viehrig K."/>
            <person name="Ye F."/>
            <person name="Su P."/>
            <person name="Kiefer A.F."/>
            <person name="Nichols A."/>
            <person name="Cepeda A.J."/>
            <person name="Yan W."/>
            <person name="Fan B."/>
            <person name="Jiang Y."/>
            <person name="Adhikari A."/>
            <person name="Zheng C.-J."/>
            <person name="Schuster L."/>
            <person name="Cowan T.M."/>
            <person name="Smanski M.J."/>
            <person name="Chevrette M.G."/>
            <person name="De Carvalho L.P.S."/>
            <person name="Shen B."/>
        </authorList>
    </citation>
    <scope>NUCLEOTIDE SEQUENCE [LARGE SCALE GENOMIC DNA]</scope>
    <source>
        <strain evidence="2 3">NPDC050545</strain>
    </source>
</reference>
<dbReference type="PANTHER" id="PTHR36195">
    <property type="entry name" value="DOMAIN PROTEIN, PUTATIVE (AFU_ORTHOLOGUE AFUA_5G01990)-RELATED-RELATED"/>
    <property type="match status" value="1"/>
</dbReference>
<dbReference type="RefSeq" id="WP_397087043.1">
    <property type="nucleotide sequence ID" value="NZ_JBITGY010000009.1"/>
</dbReference>
<dbReference type="EMBL" id="JBITGY010000009">
    <property type="protein sequence ID" value="MFI6502052.1"/>
    <property type="molecule type" value="Genomic_DNA"/>
</dbReference>
<evidence type="ECO:0000256" key="1">
    <source>
        <dbReference type="SAM" id="MobiDB-lite"/>
    </source>
</evidence>
<feature type="compositionally biased region" description="Basic and acidic residues" evidence="1">
    <location>
        <begin position="357"/>
        <end position="366"/>
    </location>
</feature>
<keyword evidence="3" id="KW-1185">Reference proteome</keyword>
<dbReference type="Gene3D" id="2.40.180.10">
    <property type="entry name" value="Catalase core domain"/>
    <property type="match status" value="1"/>
</dbReference>
<protein>
    <submittedName>
        <fullName evidence="2">Catalase family protein</fullName>
    </submittedName>
</protein>
<accession>A0ABW7Z271</accession>
<organism evidence="2 3">
    <name type="scientific">Nonomuraea typhae</name>
    <dbReference type="NCBI Taxonomy" id="2603600"/>
    <lineage>
        <taxon>Bacteria</taxon>
        <taxon>Bacillati</taxon>
        <taxon>Actinomycetota</taxon>
        <taxon>Actinomycetes</taxon>
        <taxon>Streptosporangiales</taxon>
        <taxon>Streptosporangiaceae</taxon>
        <taxon>Nonomuraea</taxon>
    </lineage>
</organism>
<feature type="region of interest" description="Disordered" evidence="1">
    <location>
        <begin position="357"/>
        <end position="378"/>
    </location>
</feature>
<dbReference type="PANTHER" id="PTHR36195:SF4">
    <property type="entry name" value="DOMAIN PROTEIN, PUTATIVE (AFU_ORTHOLOGUE AFUA_5G01990)-RELATED"/>
    <property type="match status" value="1"/>
</dbReference>
<proteinExistence type="predicted"/>
<dbReference type="InterPro" id="IPR020835">
    <property type="entry name" value="Catalase_sf"/>
</dbReference>